<keyword evidence="2" id="KW-0560">Oxidoreductase</keyword>
<accession>A0A3B0XXF6</accession>
<protein>
    <recommendedName>
        <fullName evidence="5">Cysteine dioxygenase</fullName>
    </recommendedName>
</protein>
<proteinExistence type="predicted"/>
<dbReference type="InterPro" id="IPR012864">
    <property type="entry name" value="PCO/ADO"/>
</dbReference>
<dbReference type="Gene3D" id="2.60.120.10">
    <property type="entry name" value="Jelly Rolls"/>
    <property type="match status" value="1"/>
</dbReference>
<evidence type="ECO:0000256" key="1">
    <source>
        <dbReference type="ARBA" id="ARBA00022723"/>
    </source>
</evidence>
<reference evidence="4" key="1">
    <citation type="submission" date="2018-06" db="EMBL/GenBank/DDBJ databases">
        <authorList>
            <person name="Zhirakovskaya E."/>
        </authorList>
    </citation>
    <scope>NUCLEOTIDE SEQUENCE</scope>
</reference>
<dbReference type="EMBL" id="UOFH01000351">
    <property type="protein sequence ID" value="VAW66619.1"/>
    <property type="molecule type" value="Genomic_DNA"/>
</dbReference>
<dbReference type="Pfam" id="PF07847">
    <property type="entry name" value="PCO_ADO"/>
    <property type="match status" value="1"/>
</dbReference>
<sequence length="245" mass="28310">MTLIQQELRRIVFHKMKRRDFLLAAAANALLPMSALANNADISKISWQDFKLNMHDLANVNSKHNISQAQLVKRGFQILKRLDINSGSFKHALQNAYESGNHFWLWQRLIKDKNINGGVLNIDDNQIVQLHDHPGATGMIRIISGEVETWQFDQAITKNKSPENICELKRVSHRILRTNDMAVLTPENGNIHALRSISKTARMLDIFIPPYDTNQRSWYQPQSESWFDKEIILCKKIPQDDFNLI</sequence>
<evidence type="ECO:0000313" key="4">
    <source>
        <dbReference type="EMBL" id="VAW66619.1"/>
    </source>
</evidence>
<evidence type="ECO:0000256" key="3">
    <source>
        <dbReference type="ARBA" id="ARBA00023004"/>
    </source>
</evidence>
<dbReference type="AlphaFoldDB" id="A0A3B0XXF6"/>
<name>A0A3B0XXF6_9ZZZZ</name>
<evidence type="ECO:0000256" key="2">
    <source>
        <dbReference type="ARBA" id="ARBA00023002"/>
    </source>
</evidence>
<keyword evidence="1" id="KW-0479">Metal-binding</keyword>
<dbReference type="SUPFAM" id="SSF51182">
    <property type="entry name" value="RmlC-like cupins"/>
    <property type="match status" value="1"/>
</dbReference>
<gene>
    <name evidence="4" type="ORF">MNBD_GAMMA08-908</name>
</gene>
<organism evidence="4">
    <name type="scientific">hydrothermal vent metagenome</name>
    <dbReference type="NCBI Taxonomy" id="652676"/>
    <lineage>
        <taxon>unclassified sequences</taxon>
        <taxon>metagenomes</taxon>
        <taxon>ecological metagenomes</taxon>
    </lineage>
</organism>
<dbReference type="InterPro" id="IPR011051">
    <property type="entry name" value="RmlC_Cupin_sf"/>
</dbReference>
<keyword evidence="3" id="KW-0408">Iron</keyword>
<dbReference type="GO" id="GO:0016702">
    <property type="term" value="F:oxidoreductase activity, acting on single donors with incorporation of molecular oxygen, incorporation of two atoms of oxygen"/>
    <property type="evidence" value="ECO:0007669"/>
    <property type="project" value="InterPro"/>
</dbReference>
<evidence type="ECO:0008006" key="5">
    <source>
        <dbReference type="Google" id="ProtNLM"/>
    </source>
</evidence>
<dbReference type="GO" id="GO:0046872">
    <property type="term" value="F:metal ion binding"/>
    <property type="evidence" value="ECO:0007669"/>
    <property type="project" value="UniProtKB-KW"/>
</dbReference>
<dbReference type="InterPro" id="IPR014710">
    <property type="entry name" value="RmlC-like_jellyroll"/>
</dbReference>